<gene>
    <name evidence="1" type="ORF">LGLO00237_LOCUS16523</name>
</gene>
<evidence type="ECO:0008006" key="2">
    <source>
        <dbReference type="Google" id="ProtNLM"/>
    </source>
</evidence>
<dbReference type="Gene3D" id="2.60.120.620">
    <property type="entry name" value="q2cbj1_9rhob like domain"/>
    <property type="match status" value="1"/>
</dbReference>
<accession>A0A7S3YX91</accession>
<name>A0A7S3YX91_9EUKA</name>
<proteinExistence type="predicted"/>
<dbReference type="AlphaFoldDB" id="A0A7S3YX91"/>
<organism evidence="1">
    <name type="scientific">Lotharella globosa</name>
    <dbReference type="NCBI Taxonomy" id="91324"/>
    <lineage>
        <taxon>Eukaryota</taxon>
        <taxon>Sar</taxon>
        <taxon>Rhizaria</taxon>
        <taxon>Cercozoa</taxon>
        <taxon>Chlorarachniophyceae</taxon>
        <taxon>Lotharella</taxon>
    </lineage>
</organism>
<evidence type="ECO:0000313" key="1">
    <source>
        <dbReference type="EMBL" id="CAE0664918.1"/>
    </source>
</evidence>
<dbReference type="EMBL" id="HBIV01022976">
    <property type="protein sequence ID" value="CAE0664918.1"/>
    <property type="molecule type" value="Transcribed_RNA"/>
</dbReference>
<protein>
    <recommendedName>
        <fullName evidence="2">Prolyl 4-hydroxylase alpha subunit Fe(2+) 2OG dioxygenase domain-containing protein</fullName>
    </recommendedName>
</protein>
<reference evidence="1" key="1">
    <citation type="submission" date="2021-01" db="EMBL/GenBank/DDBJ databases">
        <authorList>
            <person name="Corre E."/>
            <person name="Pelletier E."/>
            <person name="Niang G."/>
            <person name="Scheremetjew M."/>
            <person name="Finn R."/>
            <person name="Kale V."/>
            <person name="Holt S."/>
            <person name="Cochrane G."/>
            <person name="Meng A."/>
            <person name="Brown T."/>
            <person name="Cohen L."/>
        </authorList>
    </citation>
    <scope>NUCLEOTIDE SEQUENCE</scope>
    <source>
        <strain evidence="1">CCCM811</strain>
    </source>
</reference>
<sequence length="173" mass="20415">MHVQGGWEELFDDKEILRLAPKPGRLLLFGSGFQNPHRARVLNRGCRTCLEMWFTFSHKEAYDQLEDFQILEHGPPKPRNIFQVDLDRIDDDADSYRDQAETAIDKWNENERRRQPIERMHKENWIKKHNETLRRYVSKHGPPKTAKALEDLIKRVEKRNGTSLELEEALAGV</sequence>